<protein>
    <recommendedName>
        <fullName evidence="3">Polysaccharide lyase family 7 protein</fullName>
    </recommendedName>
</protein>
<accession>A0A6M1RV98</accession>
<sequence>MNDEQKAGTYVFQNEVKRAGDGALKLSVRSQCAKEDNLCSERAEIWEKTPLRVPYNEPVWFGFAMKLADPVPQNDHRYLMAQWKREVGPEAEGDFSPFLALRLDRGKMFFSVETNYVEGGPRPINDVAGHCPEGSTPVWFRPETNQMRALAASGSDWSTEDGATFPSCTDKISVVQHNPLPKASTDWIDFAVFSHPDPNGDGRIEIFANSVWVATVKGHIGHGDAGLGKNQYFKFGPYRAGSSDTWTVYYDDFRRSPDCIDVLKDAKACSIVE</sequence>
<dbReference type="InterPro" id="IPR025975">
    <property type="entry name" value="Polysacc_lyase"/>
</dbReference>
<reference evidence="1 2" key="1">
    <citation type="submission" date="2020-02" db="EMBL/GenBank/DDBJ databases">
        <title>Genome sequence of the type strain CCBAU10050 of Rhizobium daejeonense.</title>
        <authorList>
            <person name="Gao J."/>
            <person name="Sun J."/>
        </authorList>
    </citation>
    <scope>NUCLEOTIDE SEQUENCE [LARGE SCALE GENOMIC DNA]</scope>
    <source>
        <strain evidence="1 2">CCBAU10050</strain>
    </source>
</reference>
<organism evidence="1 2">
    <name type="scientific">Rhizobium daejeonense</name>
    <dbReference type="NCBI Taxonomy" id="240521"/>
    <lineage>
        <taxon>Bacteria</taxon>
        <taxon>Pseudomonadati</taxon>
        <taxon>Pseudomonadota</taxon>
        <taxon>Alphaproteobacteria</taxon>
        <taxon>Hyphomicrobiales</taxon>
        <taxon>Rhizobiaceae</taxon>
        <taxon>Rhizobium/Agrobacterium group</taxon>
        <taxon>Rhizobium</taxon>
    </lineage>
</organism>
<keyword evidence="2" id="KW-1185">Reference proteome</keyword>
<evidence type="ECO:0008006" key="3">
    <source>
        <dbReference type="Google" id="ProtNLM"/>
    </source>
</evidence>
<comment type="caution">
    <text evidence="1">The sequence shown here is derived from an EMBL/GenBank/DDBJ whole genome shotgun (WGS) entry which is preliminary data.</text>
</comment>
<dbReference type="Pfam" id="PF14099">
    <property type="entry name" value="Polysacc_lyase"/>
    <property type="match status" value="1"/>
</dbReference>
<dbReference type="Gene3D" id="2.60.120.200">
    <property type="match status" value="1"/>
</dbReference>
<dbReference type="EMBL" id="JAAKZH010000006">
    <property type="protein sequence ID" value="NGO65644.1"/>
    <property type="molecule type" value="Genomic_DNA"/>
</dbReference>
<gene>
    <name evidence="1" type="ORF">G6N76_18390</name>
</gene>
<dbReference type="Proteomes" id="UP000477849">
    <property type="component" value="Unassembled WGS sequence"/>
</dbReference>
<proteinExistence type="predicted"/>
<dbReference type="AlphaFoldDB" id="A0A6M1RV98"/>
<evidence type="ECO:0000313" key="2">
    <source>
        <dbReference type="Proteomes" id="UP000477849"/>
    </source>
</evidence>
<name>A0A6M1RV98_9HYPH</name>
<evidence type="ECO:0000313" key="1">
    <source>
        <dbReference type="EMBL" id="NGO65644.1"/>
    </source>
</evidence>